<dbReference type="PANTHER" id="PTHR48100:SF62">
    <property type="entry name" value="GLUCOSYL-3-PHOSPHOGLYCERATE PHOSPHATASE"/>
    <property type="match status" value="1"/>
</dbReference>
<organism evidence="3 4">
    <name type="scientific">Brooklawnia propionicigenes</name>
    <dbReference type="NCBI Taxonomy" id="3041175"/>
    <lineage>
        <taxon>Bacteria</taxon>
        <taxon>Bacillati</taxon>
        <taxon>Actinomycetota</taxon>
        <taxon>Actinomycetes</taxon>
        <taxon>Propionibacteriales</taxon>
        <taxon>Propionibacteriaceae</taxon>
        <taxon>Brooklawnia</taxon>
    </lineage>
</organism>
<feature type="active site" description="Proton donor/acceptor" evidence="1">
    <location>
        <position position="86"/>
    </location>
</feature>
<name>A0AAN0K7Q3_9ACTN</name>
<reference evidence="3" key="1">
    <citation type="journal article" date="2024" name="Int. J. Syst. Evol. Microbiol.">
        <title>Brooklawnia propionicigenes sp. nov., a facultatively anaerobic, propionate-producing bacterium isolated from a methanogenic reactor treating waste from cattle farms.</title>
        <authorList>
            <person name="Akita Y."/>
            <person name="Ueki A."/>
            <person name="Tonouchi A."/>
            <person name="Sugawara Y."/>
            <person name="Honma S."/>
            <person name="Kaku N."/>
            <person name="Ueki K."/>
        </authorList>
    </citation>
    <scope>NUCLEOTIDE SEQUENCE</scope>
    <source>
        <strain evidence="3">SH051</strain>
    </source>
</reference>
<dbReference type="Pfam" id="PF00300">
    <property type="entry name" value="His_Phos_1"/>
    <property type="match status" value="1"/>
</dbReference>
<dbReference type="GO" id="GO:0016791">
    <property type="term" value="F:phosphatase activity"/>
    <property type="evidence" value="ECO:0007669"/>
    <property type="project" value="TreeGrafter"/>
</dbReference>
<feature type="binding site" evidence="2">
    <location>
        <begin position="12"/>
        <end position="19"/>
    </location>
    <ligand>
        <name>substrate</name>
    </ligand>
</feature>
<accession>A0AAN0K7Q3</accession>
<dbReference type="AlphaFoldDB" id="A0AAN0K7Q3"/>
<dbReference type="RefSeq" id="WP_286265485.1">
    <property type="nucleotide sequence ID" value="NZ_AP028056.1"/>
</dbReference>
<dbReference type="InterPro" id="IPR029033">
    <property type="entry name" value="His_PPase_superfam"/>
</dbReference>
<dbReference type="InterPro" id="IPR050275">
    <property type="entry name" value="PGM_Phosphatase"/>
</dbReference>
<dbReference type="PROSITE" id="PS00175">
    <property type="entry name" value="PG_MUTASE"/>
    <property type="match status" value="1"/>
</dbReference>
<evidence type="ECO:0000256" key="1">
    <source>
        <dbReference type="PIRSR" id="PIRSR613078-1"/>
    </source>
</evidence>
<evidence type="ECO:0000313" key="3">
    <source>
        <dbReference type="EMBL" id="BEH03196.1"/>
    </source>
</evidence>
<evidence type="ECO:0000313" key="4">
    <source>
        <dbReference type="Proteomes" id="UP001431656"/>
    </source>
</evidence>
<dbReference type="PANTHER" id="PTHR48100">
    <property type="entry name" value="BROAD-SPECIFICITY PHOSPHATASE YOR283W-RELATED"/>
    <property type="match status" value="1"/>
</dbReference>
<dbReference type="Gene3D" id="3.40.50.1240">
    <property type="entry name" value="Phosphoglycerate mutase-like"/>
    <property type="match status" value="1"/>
</dbReference>
<feature type="binding site" evidence="2">
    <location>
        <position position="62"/>
    </location>
    <ligand>
        <name>substrate</name>
    </ligand>
</feature>
<protein>
    <submittedName>
        <fullName evidence="3">Histidine phosphatase family protein</fullName>
    </submittedName>
</protein>
<dbReference type="EMBL" id="AP028056">
    <property type="protein sequence ID" value="BEH03196.1"/>
    <property type="molecule type" value="Genomic_DNA"/>
</dbReference>
<keyword evidence="4" id="KW-1185">Reference proteome</keyword>
<dbReference type="KEGG" id="broo:brsh051_24770"/>
<dbReference type="GO" id="GO:0005737">
    <property type="term" value="C:cytoplasm"/>
    <property type="evidence" value="ECO:0007669"/>
    <property type="project" value="TreeGrafter"/>
</dbReference>
<sequence>MTEGRTQIILWRHGQTTFNVENRFQGQLDAPLNDVGLAQAEVAAVGLSKLRIDAIYASPLQRAYITAQALAGRVDLPIATDDRLKEIDVGEWEGLYAEDIYRANPEFVLALGEGRDARRSPTGETGAEVAARMAEALREIASAHLGQTVVVASHGLAIRMGTAGVLGWDYPTSTTLASMSNCGWTMLAARPDSYWKLVTWNQRAEQLLH</sequence>
<proteinExistence type="predicted"/>
<dbReference type="InterPro" id="IPR001345">
    <property type="entry name" value="PG/BPGM_mutase_AS"/>
</dbReference>
<dbReference type="InterPro" id="IPR013078">
    <property type="entry name" value="His_Pase_superF_clade-1"/>
</dbReference>
<dbReference type="SMART" id="SM00855">
    <property type="entry name" value="PGAM"/>
    <property type="match status" value="1"/>
</dbReference>
<dbReference type="CDD" id="cd07067">
    <property type="entry name" value="HP_PGM_like"/>
    <property type="match status" value="1"/>
</dbReference>
<feature type="active site" description="Tele-phosphohistidine intermediate" evidence="1">
    <location>
        <position position="13"/>
    </location>
</feature>
<dbReference type="Proteomes" id="UP001431656">
    <property type="component" value="Chromosome"/>
</dbReference>
<gene>
    <name evidence="3" type="ORF">brsh051_24770</name>
</gene>
<evidence type="ECO:0000256" key="2">
    <source>
        <dbReference type="PIRSR" id="PIRSR613078-2"/>
    </source>
</evidence>
<dbReference type="SUPFAM" id="SSF53254">
    <property type="entry name" value="Phosphoglycerate mutase-like"/>
    <property type="match status" value="1"/>
</dbReference>